<comment type="caution">
    <text evidence="4">The sequence shown here is derived from an EMBL/GenBank/DDBJ whole genome shotgun (WGS) entry which is preliminary data.</text>
</comment>
<feature type="coiled-coil region" evidence="1">
    <location>
        <begin position="383"/>
        <end position="449"/>
    </location>
</feature>
<dbReference type="PANTHER" id="PTHR48459">
    <property type="entry name" value="CUE DOMAIN-CONTAINING PROTEIN"/>
    <property type="match status" value="1"/>
</dbReference>
<feature type="compositionally biased region" description="Basic and acidic residues" evidence="2">
    <location>
        <begin position="105"/>
        <end position="114"/>
    </location>
</feature>
<feature type="region of interest" description="Disordered" evidence="2">
    <location>
        <begin position="52"/>
        <end position="132"/>
    </location>
</feature>
<feature type="compositionally biased region" description="Polar residues" evidence="2">
    <location>
        <begin position="74"/>
        <end position="104"/>
    </location>
</feature>
<evidence type="ECO:0000259" key="3">
    <source>
        <dbReference type="PROSITE" id="PS51140"/>
    </source>
</evidence>
<dbReference type="STRING" id="429701.A0A2G9GCP0"/>
<dbReference type="Proteomes" id="UP000231279">
    <property type="component" value="Unassembled WGS sequence"/>
</dbReference>
<organism evidence="4 5">
    <name type="scientific">Handroanthus impetiginosus</name>
    <dbReference type="NCBI Taxonomy" id="429701"/>
    <lineage>
        <taxon>Eukaryota</taxon>
        <taxon>Viridiplantae</taxon>
        <taxon>Streptophyta</taxon>
        <taxon>Embryophyta</taxon>
        <taxon>Tracheophyta</taxon>
        <taxon>Spermatophyta</taxon>
        <taxon>Magnoliopsida</taxon>
        <taxon>eudicotyledons</taxon>
        <taxon>Gunneridae</taxon>
        <taxon>Pentapetalae</taxon>
        <taxon>asterids</taxon>
        <taxon>lamiids</taxon>
        <taxon>Lamiales</taxon>
        <taxon>Bignoniaceae</taxon>
        <taxon>Crescentiina</taxon>
        <taxon>Tabebuia alliance</taxon>
        <taxon>Handroanthus</taxon>
    </lineage>
</organism>
<dbReference type="AlphaFoldDB" id="A0A2G9GCP0"/>
<evidence type="ECO:0000256" key="1">
    <source>
        <dbReference type="SAM" id="Coils"/>
    </source>
</evidence>
<gene>
    <name evidence="4" type="ORF">CDL12_24422</name>
</gene>
<keyword evidence="5" id="KW-1185">Reference proteome</keyword>
<dbReference type="GO" id="GO:0043130">
    <property type="term" value="F:ubiquitin binding"/>
    <property type="evidence" value="ECO:0007669"/>
    <property type="project" value="InterPro"/>
</dbReference>
<dbReference type="PROSITE" id="PS51140">
    <property type="entry name" value="CUE"/>
    <property type="match status" value="1"/>
</dbReference>
<protein>
    <recommendedName>
        <fullName evidence="3">CUE domain-containing protein</fullName>
    </recommendedName>
</protein>
<dbReference type="CDD" id="cd14279">
    <property type="entry name" value="CUE"/>
    <property type="match status" value="1"/>
</dbReference>
<keyword evidence="1" id="KW-0175">Coiled coil</keyword>
<dbReference type="EMBL" id="NKXS01005657">
    <property type="protein sequence ID" value="PIN03066.1"/>
    <property type="molecule type" value="Genomic_DNA"/>
</dbReference>
<dbReference type="Gene3D" id="1.10.8.10">
    <property type="entry name" value="DNA helicase RuvA subunit, C-terminal domain"/>
    <property type="match status" value="1"/>
</dbReference>
<dbReference type="InterPro" id="IPR003892">
    <property type="entry name" value="CUE"/>
</dbReference>
<accession>A0A2G9GCP0</accession>
<feature type="domain" description="CUE" evidence="3">
    <location>
        <begin position="2"/>
        <end position="45"/>
    </location>
</feature>
<evidence type="ECO:0000313" key="5">
    <source>
        <dbReference type="Proteomes" id="UP000231279"/>
    </source>
</evidence>
<sequence>MGFNKVYKSLQEIFPQIDARVLRAVAIEHSKDADAAVEAVLVEIIPFFTERSRPSTPTTGSISVGEPSEGLVGTSKTADVPSVNTKGSAEVQNDHNPNGANEQSSHSHDADDGPSKPCYDTYHGHHEEGSSTAELVLPEKILDNSIEMNIDVNSPAEAVELIDKDEKDTLQIEVSGDPERNVLMPADKYPENSINVSSDSTVEPASVTAHDLTTSPLDSSIQLVVLPDVHGNDLEESDVSRANDIDSKMEATSNIIGTEEESTLNASMSQSSQIRIIDILEEFIADARNSKKTLLSSVQSVISLMREVELKEQAAEQAKAEAAMGGSDILVKVEELKQMLQRGKEANDKHAGNVYGEKAILATELRELHSHVLCLSVERNKSLAVLDEMRQTLEERLALAEDAIKSAEQEKIEKEKAAMKTLAEQELIMEKLMQEAKILKQQAEDNAKLEEFLVDRGRIVDMLQGEIAVICEDVRLLKEKFDEHVPFSQSLSSSQTSRILASSTSSKGSISEQQVGLVAGGANSLETQKKSSEDEPAGNDRATFLDDGWEIFDNRETYA</sequence>
<evidence type="ECO:0000313" key="4">
    <source>
        <dbReference type="EMBL" id="PIN03066.1"/>
    </source>
</evidence>
<dbReference type="PANTHER" id="PTHR48459:SF1">
    <property type="entry name" value="CUE DOMAIN-CONTAINING PROTEIN"/>
    <property type="match status" value="1"/>
</dbReference>
<proteinExistence type="predicted"/>
<name>A0A2G9GCP0_9LAMI</name>
<dbReference type="OrthoDB" id="620544at2759"/>
<dbReference type="SUPFAM" id="SSF46934">
    <property type="entry name" value="UBA-like"/>
    <property type="match status" value="1"/>
</dbReference>
<feature type="region of interest" description="Disordered" evidence="2">
    <location>
        <begin position="521"/>
        <end position="545"/>
    </location>
</feature>
<dbReference type="InterPro" id="IPR009060">
    <property type="entry name" value="UBA-like_sf"/>
</dbReference>
<reference evidence="5" key="1">
    <citation type="journal article" date="2018" name="Gigascience">
        <title>Genome assembly of the Pink Ipe (Handroanthus impetiginosus, Bignoniaceae), a highly valued, ecologically keystone Neotropical timber forest tree.</title>
        <authorList>
            <person name="Silva-Junior O.B."/>
            <person name="Grattapaglia D."/>
            <person name="Novaes E."/>
            <person name="Collevatti R.G."/>
        </authorList>
    </citation>
    <scope>NUCLEOTIDE SEQUENCE [LARGE SCALE GENOMIC DNA]</scope>
    <source>
        <strain evidence="5">cv. UFG-1</strain>
    </source>
</reference>
<evidence type="ECO:0000256" key="2">
    <source>
        <dbReference type="SAM" id="MobiDB-lite"/>
    </source>
</evidence>